<feature type="transmembrane region" description="Helical" evidence="1">
    <location>
        <begin position="220"/>
        <end position="245"/>
    </location>
</feature>
<keyword evidence="1" id="KW-1133">Transmembrane helix</keyword>
<keyword evidence="1" id="KW-0472">Membrane</keyword>
<keyword evidence="1" id="KW-0812">Transmembrane</keyword>
<feature type="transmembrane region" description="Helical" evidence="1">
    <location>
        <begin position="27"/>
        <end position="51"/>
    </location>
</feature>
<evidence type="ECO:0000313" key="3">
    <source>
        <dbReference type="Proteomes" id="UP000313359"/>
    </source>
</evidence>
<reference evidence="2" key="1">
    <citation type="journal article" date="2018" name="Genome Biol. Evol.">
        <title>Genomics and development of Lentinus tigrinus, a white-rot wood-decaying mushroom with dimorphic fruiting bodies.</title>
        <authorList>
            <person name="Wu B."/>
            <person name="Xu Z."/>
            <person name="Knudson A."/>
            <person name="Carlson A."/>
            <person name="Chen N."/>
            <person name="Kovaka S."/>
            <person name="LaButti K."/>
            <person name="Lipzen A."/>
            <person name="Pennachio C."/>
            <person name="Riley R."/>
            <person name="Schakwitz W."/>
            <person name="Umezawa K."/>
            <person name="Ohm R.A."/>
            <person name="Grigoriev I.V."/>
            <person name="Nagy L.G."/>
            <person name="Gibbons J."/>
            <person name="Hibbett D."/>
        </authorList>
    </citation>
    <scope>NUCLEOTIDE SEQUENCE [LARGE SCALE GENOMIC DNA]</scope>
    <source>
        <strain evidence="2">ALCF2SS1-6</strain>
    </source>
</reference>
<dbReference type="EMBL" id="ML122265">
    <property type="protein sequence ID" value="RPD60604.1"/>
    <property type="molecule type" value="Genomic_DNA"/>
</dbReference>
<keyword evidence="3" id="KW-1185">Reference proteome</keyword>
<feature type="transmembrane region" description="Helical" evidence="1">
    <location>
        <begin position="96"/>
        <end position="120"/>
    </location>
</feature>
<feature type="transmembrane region" description="Helical" evidence="1">
    <location>
        <begin position="185"/>
        <end position="208"/>
    </location>
</feature>
<evidence type="ECO:0000313" key="2">
    <source>
        <dbReference type="EMBL" id="RPD60604.1"/>
    </source>
</evidence>
<dbReference type="AlphaFoldDB" id="A0A5C2SBT5"/>
<evidence type="ECO:0000256" key="1">
    <source>
        <dbReference type="SAM" id="Phobius"/>
    </source>
</evidence>
<accession>A0A5C2SBT5</accession>
<protein>
    <submittedName>
        <fullName evidence="2">Uncharacterized protein</fullName>
    </submittedName>
</protein>
<dbReference type="Proteomes" id="UP000313359">
    <property type="component" value="Unassembled WGS sequence"/>
</dbReference>
<name>A0A5C2SBT5_9APHY</name>
<proteinExistence type="predicted"/>
<dbReference type="OrthoDB" id="2742556at2759"/>
<feature type="transmembrane region" description="Helical" evidence="1">
    <location>
        <begin position="63"/>
        <end position="84"/>
    </location>
</feature>
<sequence>MSPASARPVPLAPLVIPPEIQTAFDGVVNILIVVTVFPALLVPIAVCLFMFTKPEIQRKAIFILNVLSVVLGFLCGGISIATVSRSVMGRQVSPEFIIALTSLYFFIPLCVQCILFVRIFAVYPPQTISRMLALMIYGTTMALTVARIVNHAISLKKISGALRLSGDLWGINAVGRLSYSARLRALFYIALTNFVVPVIFNVVLLILARTDDSTDIITDTGIALMAVMSVNVYVQIISGLLATLWCHAGSRETTARSPGSPVTGSTTLKFATPSTLTSRIQVEIEETQASMVGND</sequence>
<organism evidence="2 3">
    <name type="scientific">Lentinus tigrinus ALCF2SS1-6</name>
    <dbReference type="NCBI Taxonomy" id="1328759"/>
    <lineage>
        <taxon>Eukaryota</taxon>
        <taxon>Fungi</taxon>
        <taxon>Dikarya</taxon>
        <taxon>Basidiomycota</taxon>
        <taxon>Agaricomycotina</taxon>
        <taxon>Agaricomycetes</taxon>
        <taxon>Polyporales</taxon>
        <taxon>Polyporaceae</taxon>
        <taxon>Lentinus</taxon>
    </lineage>
</organism>
<gene>
    <name evidence="2" type="ORF">L227DRAFT_563465</name>
</gene>